<feature type="compositionally biased region" description="Low complexity" evidence="1">
    <location>
        <begin position="1633"/>
        <end position="1642"/>
    </location>
</feature>
<feature type="region of interest" description="Disordered" evidence="1">
    <location>
        <begin position="2349"/>
        <end position="2370"/>
    </location>
</feature>
<feature type="compositionally biased region" description="Low complexity" evidence="1">
    <location>
        <begin position="2090"/>
        <end position="2101"/>
    </location>
</feature>
<feature type="region of interest" description="Disordered" evidence="1">
    <location>
        <begin position="2059"/>
        <end position="2115"/>
    </location>
</feature>
<feature type="compositionally biased region" description="Low complexity" evidence="1">
    <location>
        <begin position="463"/>
        <end position="473"/>
    </location>
</feature>
<comment type="caution">
    <text evidence="2">The sequence shown here is derived from an EMBL/GenBank/DDBJ whole genome shotgun (WGS) entry which is preliminary data.</text>
</comment>
<feature type="compositionally biased region" description="Basic residues" evidence="1">
    <location>
        <begin position="691"/>
        <end position="700"/>
    </location>
</feature>
<feature type="compositionally biased region" description="Gly residues" evidence="1">
    <location>
        <begin position="2275"/>
        <end position="2284"/>
    </location>
</feature>
<feature type="region of interest" description="Disordered" evidence="1">
    <location>
        <begin position="1"/>
        <end position="22"/>
    </location>
</feature>
<feature type="region of interest" description="Disordered" evidence="1">
    <location>
        <begin position="2131"/>
        <end position="2150"/>
    </location>
</feature>
<accession>A0ABQ5S0D7</accession>
<feature type="region of interest" description="Disordered" evidence="1">
    <location>
        <begin position="1444"/>
        <end position="1466"/>
    </location>
</feature>
<dbReference type="Proteomes" id="UP001165090">
    <property type="component" value="Unassembled WGS sequence"/>
</dbReference>
<protein>
    <submittedName>
        <fullName evidence="2">Uncharacterized protein</fullName>
    </submittedName>
</protein>
<feature type="region of interest" description="Disordered" evidence="1">
    <location>
        <begin position="2801"/>
        <end position="2838"/>
    </location>
</feature>
<feature type="compositionally biased region" description="Pro residues" evidence="1">
    <location>
        <begin position="1121"/>
        <end position="1130"/>
    </location>
</feature>
<feature type="region of interest" description="Disordered" evidence="1">
    <location>
        <begin position="1603"/>
        <end position="1724"/>
    </location>
</feature>
<feature type="region of interest" description="Disordered" evidence="1">
    <location>
        <begin position="924"/>
        <end position="1000"/>
    </location>
</feature>
<feature type="compositionally biased region" description="Basic residues" evidence="1">
    <location>
        <begin position="953"/>
        <end position="969"/>
    </location>
</feature>
<feature type="region of interest" description="Disordered" evidence="1">
    <location>
        <begin position="2177"/>
        <end position="2210"/>
    </location>
</feature>
<gene>
    <name evidence="2" type="ORF">VaNZ11_005949</name>
</gene>
<dbReference type="PANTHER" id="PTHR48125:SF10">
    <property type="entry name" value="OS12G0136300 PROTEIN"/>
    <property type="match status" value="1"/>
</dbReference>
<feature type="compositionally biased region" description="Polar residues" evidence="1">
    <location>
        <begin position="492"/>
        <end position="505"/>
    </location>
</feature>
<feature type="region of interest" description="Disordered" evidence="1">
    <location>
        <begin position="463"/>
        <end position="526"/>
    </location>
</feature>
<feature type="region of interest" description="Disordered" evidence="1">
    <location>
        <begin position="1990"/>
        <end position="2029"/>
    </location>
</feature>
<feature type="compositionally biased region" description="Low complexity" evidence="1">
    <location>
        <begin position="1704"/>
        <end position="1715"/>
    </location>
</feature>
<feature type="compositionally biased region" description="Polar residues" evidence="1">
    <location>
        <begin position="1686"/>
        <end position="1699"/>
    </location>
</feature>
<feature type="compositionally biased region" description="Acidic residues" evidence="1">
    <location>
        <begin position="571"/>
        <end position="608"/>
    </location>
</feature>
<evidence type="ECO:0000313" key="2">
    <source>
        <dbReference type="EMBL" id="GLI63179.1"/>
    </source>
</evidence>
<feature type="region of interest" description="Disordered" evidence="1">
    <location>
        <begin position="129"/>
        <end position="154"/>
    </location>
</feature>
<feature type="compositionally biased region" description="Acidic residues" evidence="1">
    <location>
        <begin position="927"/>
        <end position="943"/>
    </location>
</feature>
<feature type="region of interest" description="Disordered" evidence="1">
    <location>
        <begin position="571"/>
        <end position="665"/>
    </location>
</feature>
<sequence>MEEVQSPTADTNSPQPQPSTANWKLGENLALSHLSALPELPQYNAEDYKLQQLQYAMHLDSAMLTYTPAPGFLKNGDPQQAANRFDDSKTVKRKIFVNKEVLGRLVSVAEELNKAQAQIEIRKLLKREHRRRPSEPQPQQQPQPADGNPADGNSATIAELLAGLEVEGGADEDAAGAGVGYNGGRRLGARMAKRAPGVYRMAQVRCPAVLTSMAPKDRWGYFRAMQRLMPAANGGRPGHIAFGSMAPQLAPSGRARARVTGAAAVKAAKQLQMEVERQAEAALGEASITECGEEDGQGSAAAGIGGARSGVGCGGDALASLDATVQAALHANQVREARRAAARQLAEEEGLPTETWWDIMQKRKKVVYFKKLLDEMTGRMDMIKLHRAARVIQQAWRAHHRTRTRNASEEIALLQKELAHRKAMEGALRAAAEAAILDQQERAKKRAARLAARIAALNAMQEAAAQQAQQQTQHPSQSGASESHAGRGGNNGTFSRATSSKNLGWQHSLRSSIPSSMSRSASMSASRAASARRLELAAAAAGEGDDGGQPAYALAQNNLWSKIQALIGTDWDVDGEEDSEEEDDEDGYDDDDDDNDDEEEEDGDSEDEAAQRLRRRRERNEVRKARKAAADAAAAAAAGGDGEQKKKKKKGRRGRDESMAPMSKTTMLVKVVKQAMMAAKAMQDEDEKKGGGKRNRRKDRRSGGANADPATSMRMLATAAAALNMSVEAYVAMRNRKLGVTALKPWQPPPFPLLIEADGKPIAIEEHELREMEEEARRELLEKAAINFVTAATAAAGTSASTTFSGSAPGRTGSTMSGTASVALSADASSVMTWGSAAAAALAGGEGSERLLLSSLSLSENRSASEVAAAFAAAAAPSLTIPEDDVWTLVKEKLRQRMAARAADAHGGTVSAVSATASTRKASFFDSDSDYDDNEYSSSDDDGSSSAYDTGKTRQRRRDRPHHPNKHRSGGGAGGGALEGRRAKGGPLPGRRAGSYLSDSGYETMSEDEIRMAGRATLLRIQHQKERSRKHLQGYYTDRRRAKKAAAAAAVAALQAERAAALTTRHDALALRRRGAIAGPAWRPGGGGALQRRNHATATVAGASANDVAPTKSPPIRFWRPAPPRRPPGPLHGASVDGEGGAPRDSWSMEAAAPKPPLIRLGPYNLSPGGPSLLYREPRHRSREGLTSRERASVRAAKWMKGAEVPGAVFTQYGWVQARSNGAGNLLTLQLQSLPEPELVPVLEAYVRQLGIPQDGLGTAKTSLGCNRPHLLPGGHLPPSMPHQGRMQPLMVGGRSALDVRRAVSPSGGAARPPPAPNSVAAIFGAASAGFFVGHAPVIPHPPGHQPPSAVVRPPPPVAVTSPTRGPVPLRAEVGNTEDDVEAVEAMTSTAAAAGGSRAGPVITDKGDGSNGLGVPTVLGRALGSPTSSSRSLLARVRFNGEGQERTGLAGGSGSISRRSHTTSRRSMSPLLVVPGEEWPLRGDRVLGSAMTITPRIGAGSGSGTSFRSVSRGARSASTAFTAAASGGEFGEPESDGGVSAGAEDTFAVPRTESLQSPGQQEQDEDVAILQGEPFEVALAVLRSKSIKPGVAERVFPQGLAHINDPTSNVAPQHHEGDGGNADADGPMSYPLDDISSSSSSDNGDDGDGWATASDEGDRQGEQTTAPDVDADADAAGPGGHDEQPPRQSLQGGAVSQSIPLAVAPPATAGGPRGRAAPRTRQVHPMAAAAPARQAPDVCAVGNPTAITEAASSPSEVLLRNDENGERQFDLLYDMTRWAATRPSTPTNYRVEDHHIAITLRRSKEAKQRDQEEVHQVRRARLLAAYGGGAGAAVFGGNAYERVLFRRRHARALAALAASQSPLAQLLRAVAFDRQVAGKPLLQHHAAAGGGSAGRTGSFGDGLAVGEGRRRARRVGAAGGGRRLYVASSAVPGDLNGGVIWMPARGSRVDMRVKPGGGCVSGFGNSYYWRQPVRLTSLINIRPAAPAGQINSTDAFEGRGAQPRELTRARSRGVSARHTAAVPPPPPEVTEMANTALKLLSDLGSEIGRMEVEIQTLQRQAEQDELRRQGVSGGPGGDARPTQAASPVLAASHGTAATAPSASPPPPPRSPSGSLYRTQYITFHHQCHVQAQGPQQLAHQQSQQQRPASRCRVIPAPSNQRLTLMTLEPPTGIHGTSVPRMPHRQGPISPPQGRSTQGGRATQVITNGGTGGSSISTVTATAAAAAPPAAVGNRRSVTVGGGTAQPLSASVEVGRASTSTVALQGVAEPPDVTGSGEGGAGGSGSPPDDFLSHSAPLLRLSQPPTPSGACTVSPKLQNVSSVVSRSGSSFESNTAGQLGPVESALLDTVMPPGPPLTAPAASNAGGRRLASNPVLMPTPHNTLSSNGGWPSSCLSTISGMAPMAADAVPVSPQPPSPPVGASVPVWASPRRSITGAEPAAVASIARVVWELPSPRPAAAGTAAAAAVVAVPTPMAASQSSTAPLGRVGVHPYPRHNSPPTLLPNIGTIATATAAAALHPLRPSSDGVGTRLANQVATLSSSSASAVVAAAAAAGAAVAVTAKGSPSHRQGSAGHEVAAAPPSPPLAAWGATSSVLVGVLPEISQMSFSPRNYAPGQQTMRSSVSYSASGSPAGGAGNAAISSGGRVSTPLLVGSRAGPAAAASPPHSPLRNYPRMELGLGAGASPYRLRHGSSNGPSAVYYQYSVGGGGGGGTQVAINDGYDNGISVDSLLMNVALFGPGGLGGSGLGDRAAAGVRASAPAAPSTRWPRASDASLTMPTPLTPLAAPLTSTVSAATVAPTTDVTIGGSPRFTRVRRLSMGPLPGSGSSGSGTAAAVSP</sequence>
<organism evidence="2 3">
    <name type="scientific">Volvox africanus</name>
    <dbReference type="NCBI Taxonomy" id="51714"/>
    <lineage>
        <taxon>Eukaryota</taxon>
        <taxon>Viridiplantae</taxon>
        <taxon>Chlorophyta</taxon>
        <taxon>core chlorophytes</taxon>
        <taxon>Chlorophyceae</taxon>
        <taxon>CS clade</taxon>
        <taxon>Chlamydomonadales</taxon>
        <taxon>Volvocaceae</taxon>
        <taxon>Volvox</taxon>
    </lineage>
</organism>
<feature type="compositionally biased region" description="Low complexity" evidence="1">
    <location>
        <begin position="2131"/>
        <end position="2145"/>
    </location>
</feature>
<feature type="region of interest" description="Disordered" evidence="1">
    <location>
        <begin position="2757"/>
        <end position="2778"/>
    </location>
</feature>
<feature type="compositionally biased region" description="Polar residues" evidence="1">
    <location>
        <begin position="2192"/>
        <end position="2204"/>
    </location>
</feature>
<proteinExistence type="predicted"/>
<reference evidence="2 3" key="1">
    <citation type="journal article" date="2023" name="IScience">
        <title>Expanded male sex-determining region conserved during the evolution of homothallism in the green alga Volvox.</title>
        <authorList>
            <person name="Yamamoto K."/>
            <person name="Matsuzaki R."/>
            <person name="Mahakham W."/>
            <person name="Heman W."/>
            <person name="Sekimoto H."/>
            <person name="Kawachi M."/>
            <person name="Minakuchi Y."/>
            <person name="Toyoda A."/>
            <person name="Nozaki H."/>
        </authorList>
    </citation>
    <scope>NUCLEOTIDE SEQUENCE [LARGE SCALE GENOMIC DNA]</scope>
    <source>
        <strain evidence="2 3">NIES-4468</strain>
    </source>
</reference>
<dbReference type="PANTHER" id="PTHR48125">
    <property type="entry name" value="LP07818P1"/>
    <property type="match status" value="1"/>
</dbReference>
<feature type="region of interest" description="Disordered" evidence="1">
    <location>
        <begin position="678"/>
        <end position="711"/>
    </location>
</feature>
<feature type="region of interest" description="Disordered" evidence="1">
    <location>
        <begin position="1103"/>
        <end position="1149"/>
    </location>
</feature>
<dbReference type="EMBL" id="BSDZ01000014">
    <property type="protein sequence ID" value="GLI63179.1"/>
    <property type="molecule type" value="Genomic_DNA"/>
</dbReference>
<feature type="compositionally biased region" description="Low complexity" evidence="1">
    <location>
        <begin position="508"/>
        <end position="526"/>
    </location>
</feature>
<name>A0ABQ5S0D7_9CHLO</name>
<evidence type="ECO:0000256" key="1">
    <source>
        <dbReference type="SAM" id="MobiDB-lite"/>
    </source>
</evidence>
<feature type="region of interest" description="Disordered" evidence="1">
    <location>
        <begin position="2260"/>
        <end position="2313"/>
    </location>
</feature>
<keyword evidence="3" id="KW-1185">Reference proteome</keyword>
<evidence type="ECO:0000313" key="3">
    <source>
        <dbReference type="Proteomes" id="UP001165090"/>
    </source>
</evidence>